<gene>
    <name evidence="3" type="primary">cheY</name>
    <name evidence="3" type="ORF">GCM10008013_09280</name>
</gene>
<sequence>MIKGKIMIVDDTEFMRRVLKNILIASGYDVVAEGSNGAEAVQLYKLVRPDLVTLDITMPVLDGLAALSEIKRIDSQAKVIMCSAMGQKNMVVEAIMAGAKDFIVKPFNEERVAETIHKALV</sequence>
<dbReference type="PANTHER" id="PTHR43228:SF1">
    <property type="entry name" value="TWO-COMPONENT RESPONSE REGULATOR ARR22"/>
    <property type="match status" value="1"/>
</dbReference>
<dbReference type="Pfam" id="PF00072">
    <property type="entry name" value="Response_reg"/>
    <property type="match status" value="1"/>
</dbReference>
<feature type="modified residue" description="4-aspartylphosphate" evidence="1">
    <location>
        <position position="55"/>
    </location>
</feature>
<dbReference type="Gene3D" id="3.40.50.2300">
    <property type="match status" value="1"/>
</dbReference>
<evidence type="ECO:0000313" key="4">
    <source>
        <dbReference type="Proteomes" id="UP000659344"/>
    </source>
</evidence>
<dbReference type="RefSeq" id="WP_373285779.1">
    <property type="nucleotide sequence ID" value="NZ_BMFT01000001.1"/>
</dbReference>
<organism evidence="3 4">
    <name type="scientific">Paenibacillus segetis</name>
    <dbReference type="NCBI Taxonomy" id="1325360"/>
    <lineage>
        <taxon>Bacteria</taxon>
        <taxon>Bacillati</taxon>
        <taxon>Bacillota</taxon>
        <taxon>Bacilli</taxon>
        <taxon>Bacillales</taxon>
        <taxon>Paenibacillaceae</taxon>
        <taxon>Paenibacillus</taxon>
    </lineage>
</organism>
<proteinExistence type="predicted"/>
<feature type="domain" description="Response regulatory" evidence="2">
    <location>
        <begin position="5"/>
        <end position="120"/>
    </location>
</feature>
<comment type="caution">
    <text evidence="3">The sequence shown here is derived from an EMBL/GenBank/DDBJ whole genome shotgun (WGS) entry which is preliminary data.</text>
</comment>
<dbReference type="InterPro" id="IPR011006">
    <property type="entry name" value="CheY-like_superfamily"/>
</dbReference>
<dbReference type="PROSITE" id="PS50110">
    <property type="entry name" value="RESPONSE_REGULATORY"/>
    <property type="match status" value="1"/>
</dbReference>
<dbReference type="Proteomes" id="UP000659344">
    <property type="component" value="Unassembled WGS sequence"/>
</dbReference>
<name>A0ABQ1Y8C8_9BACL</name>
<keyword evidence="1" id="KW-0597">Phosphoprotein</keyword>
<evidence type="ECO:0000313" key="3">
    <source>
        <dbReference type="EMBL" id="GGH15221.1"/>
    </source>
</evidence>
<reference evidence="4" key="1">
    <citation type="journal article" date="2019" name="Int. J. Syst. Evol. Microbiol.">
        <title>The Global Catalogue of Microorganisms (GCM) 10K type strain sequencing project: providing services to taxonomists for standard genome sequencing and annotation.</title>
        <authorList>
            <consortium name="The Broad Institute Genomics Platform"/>
            <consortium name="The Broad Institute Genome Sequencing Center for Infectious Disease"/>
            <person name="Wu L."/>
            <person name="Ma J."/>
        </authorList>
    </citation>
    <scope>NUCLEOTIDE SEQUENCE [LARGE SCALE GENOMIC DNA]</scope>
    <source>
        <strain evidence="4">CGMCC 1.12769</strain>
    </source>
</reference>
<evidence type="ECO:0000259" key="2">
    <source>
        <dbReference type="PROSITE" id="PS50110"/>
    </source>
</evidence>
<dbReference type="InterPro" id="IPR052048">
    <property type="entry name" value="ST_Response_Regulator"/>
</dbReference>
<dbReference type="SMART" id="SM00448">
    <property type="entry name" value="REC"/>
    <property type="match status" value="1"/>
</dbReference>
<dbReference type="PANTHER" id="PTHR43228">
    <property type="entry name" value="TWO-COMPONENT RESPONSE REGULATOR"/>
    <property type="match status" value="1"/>
</dbReference>
<dbReference type="InterPro" id="IPR001789">
    <property type="entry name" value="Sig_transdc_resp-reg_receiver"/>
</dbReference>
<accession>A0ABQ1Y8C8</accession>
<dbReference type="EMBL" id="BMFT01000001">
    <property type="protein sequence ID" value="GGH15221.1"/>
    <property type="molecule type" value="Genomic_DNA"/>
</dbReference>
<protein>
    <submittedName>
        <fullName evidence="3">Chemotaxis protein CheY</fullName>
    </submittedName>
</protein>
<dbReference type="SUPFAM" id="SSF52172">
    <property type="entry name" value="CheY-like"/>
    <property type="match status" value="1"/>
</dbReference>
<evidence type="ECO:0000256" key="1">
    <source>
        <dbReference type="PROSITE-ProRule" id="PRU00169"/>
    </source>
</evidence>
<keyword evidence="4" id="KW-1185">Reference proteome</keyword>